<dbReference type="Ensembl" id="ENSOANT00000063376.1">
    <property type="protein sequence ID" value="ENSOANP00000043653.1"/>
    <property type="gene ID" value="ENSOANG00000047841.1"/>
</dbReference>
<evidence type="ECO:0000256" key="9">
    <source>
        <dbReference type="SAM" id="MobiDB-lite"/>
    </source>
</evidence>
<evidence type="ECO:0000313" key="10">
    <source>
        <dbReference type="Ensembl" id="ENSOANP00000043653.1"/>
    </source>
</evidence>
<comment type="function">
    <text evidence="8">Claudins function as major constituents of the tight junction complexes that regulate the permeability of epithelia.</text>
</comment>
<reference evidence="10" key="2">
    <citation type="submission" date="2025-08" db="UniProtKB">
        <authorList>
            <consortium name="Ensembl"/>
        </authorList>
    </citation>
    <scope>IDENTIFICATION</scope>
    <source>
        <strain evidence="10">Glennie</strain>
    </source>
</reference>
<dbReference type="Pfam" id="PF00822">
    <property type="entry name" value="PMP22_Claudin"/>
    <property type="match status" value="1"/>
</dbReference>
<feature type="region of interest" description="Disordered" evidence="9">
    <location>
        <begin position="203"/>
        <end position="231"/>
    </location>
</feature>
<keyword evidence="3 8" id="KW-1003">Cell membrane</keyword>
<dbReference type="InterPro" id="IPR005411">
    <property type="entry name" value="Claudin2"/>
</dbReference>
<sequence length="231" mass="24217">MVSLGLQLVGYAMGLVGLLGTVIAMLLPNWRTSSYIGASIVTAVGYSKGLWMECATHSTGITQCDIYSTLLGLPADVQAAQALMVTSSAISSLACLVSVAGLRCTVFSQDSPAKDWVAVAGGALFFLGGLLGFIPVTWNLHSILRDFYSPLVPESLKYEIGEALYLGIIASLLSMGGGAILCCSCPSLRGHAVAYHRAGQAQSARTRSSLRPSQAPKPKGEFNSYSLTGYV</sequence>
<dbReference type="InterPro" id="IPR004031">
    <property type="entry name" value="PMP22/EMP/MP20/Claudin"/>
</dbReference>
<name>A0A6I8NSX1_ORNAN</name>
<dbReference type="GO" id="GO:0002227">
    <property type="term" value="P:innate immune response in mucosa"/>
    <property type="evidence" value="ECO:0007669"/>
    <property type="project" value="Ensembl"/>
</dbReference>
<keyword evidence="11" id="KW-1185">Reference proteome</keyword>
<keyword evidence="4 8" id="KW-0812">Transmembrane</keyword>
<evidence type="ECO:0000256" key="1">
    <source>
        <dbReference type="ARBA" id="ARBA00008295"/>
    </source>
</evidence>
<dbReference type="OMA" id="FIPVVWN"/>
<dbReference type="GO" id="GO:0160187">
    <property type="term" value="F:paracellular tight junction channel activity"/>
    <property type="evidence" value="ECO:0007669"/>
    <property type="project" value="Ensembl"/>
</dbReference>
<organism evidence="10 11">
    <name type="scientific">Ornithorhynchus anatinus</name>
    <name type="common">Duckbill platypus</name>
    <dbReference type="NCBI Taxonomy" id="9258"/>
    <lineage>
        <taxon>Eukaryota</taxon>
        <taxon>Metazoa</taxon>
        <taxon>Chordata</taxon>
        <taxon>Craniata</taxon>
        <taxon>Vertebrata</taxon>
        <taxon>Euteleostomi</taxon>
        <taxon>Mammalia</taxon>
        <taxon>Monotremata</taxon>
        <taxon>Ornithorhynchidae</taxon>
        <taxon>Ornithorhynchus</taxon>
    </lineage>
</organism>
<dbReference type="GO" id="GO:0120188">
    <property type="term" value="P:regulation of bile acid secretion"/>
    <property type="evidence" value="ECO:0007669"/>
    <property type="project" value="Ensembl"/>
</dbReference>
<evidence type="ECO:0000256" key="5">
    <source>
        <dbReference type="ARBA" id="ARBA00022949"/>
    </source>
</evidence>
<dbReference type="CTD" id="9075"/>
<dbReference type="InParanoid" id="A0A6I8NSX1"/>
<dbReference type="GO" id="GO:0005198">
    <property type="term" value="F:structural molecule activity"/>
    <property type="evidence" value="ECO:0007669"/>
    <property type="project" value="InterPro"/>
</dbReference>
<evidence type="ECO:0000256" key="7">
    <source>
        <dbReference type="ARBA" id="ARBA00023136"/>
    </source>
</evidence>
<keyword evidence="7 8" id="KW-0472">Membrane</keyword>
<dbReference type="GO" id="GO:0005654">
    <property type="term" value="C:nucleoplasm"/>
    <property type="evidence" value="ECO:0007669"/>
    <property type="project" value="Ensembl"/>
</dbReference>
<dbReference type="OrthoDB" id="9446875at2759"/>
<dbReference type="Proteomes" id="UP000002279">
    <property type="component" value="Chromosome 6"/>
</dbReference>
<dbReference type="GO" id="GO:0070830">
    <property type="term" value="P:bicellular tight junction assembly"/>
    <property type="evidence" value="ECO:0000318"/>
    <property type="project" value="GO_Central"/>
</dbReference>
<dbReference type="PRINTS" id="PR01589">
    <property type="entry name" value="CLAUDIN2"/>
</dbReference>
<comment type="subcellular location">
    <subcellularLocation>
        <location evidence="8">Cell junction</location>
        <location evidence="8">Tight junction</location>
    </subcellularLocation>
    <subcellularLocation>
        <location evidence="8">Cell membrane</location>
        <topology evidence="8">Multi-pass membrane protein</topology>
    </subcellularLocation>
</comment>
<evidence type="ECO:0000256" key="8">
    <source>
        <dbReference type="RuleBase" id="RU060637"/>
    </source>
</evidence>
<dbReference type="GO" id="GO:0016338">
    <property type="term" value="P:calcium-independent cell-cell adhesion via plasma membrane cell-adhesion molecules"/>
    <property type="evidence" value="ECO:0000318"/>
    <property type="project" value="GO_Central"/>
</dbReference>
<dbReference type="RefSeq" id="XP_016081328.2">
    <property type="nucleotide sequence ID" value="XM_016225842.3"/>
</dbReference>
<dbReference type="GO" id="GO:0005886">
    <property type="term" value="C:plasma membrane"/>
    <property type="evidence" value="ECO:0000318"/>
    <property type="project" value="GO_Central"/>
</dbReference>
<feature type="transmembrane region" description="Helical" evidence="8">
    <location>
        <begin position="6"/>
        <end position="27"/>
    </location>
</feature>
<dbReference type="InterPro" id="IPR017974">
    <property type="entry name" value="Claudin_CS"/>
</dbReference>
<dbReference type="InterPro" id="IPR006187">
    <property type="entry name" value="Claudin"/>
</dbReference>
<feature type="compositionally biased region" description="Polar residues" evidence="9">
    <location>
        <begin position="203"/>
        <end position="212"/>
    </location>
</feature>
<dbReference type="GO" id="GO:0160184">
    <property type="term" value="P:paracellular transport"/>
    <property type="evidence" value="ECO:0007669"/>
    <property type="project" value="Ensembl"/>
</dbReference>
<keyword evidence="6 8" id="KW-1133">Transmembrane helix</keyword>
<dbReference type="Bgee" id="ENSOANG00000047841">
    <property type="expression patterns" value="Expressed in liver and 4 other cell types or tissues"/>
</dbReference>
<evidence type="ECO:0000256" key="4">
    <source>
        <dbReference type="ARBA" id="ARBA00022692"/>
    </source>
</evidence>
<dbReference type="Gene3D" id="1.20.140.150">
    <property type="match status" value="1"/>
</dbReference>
<evidence type="ECO:0000256" key="2">
    <source>
        <dbReference type="ARBA" id="ARBA00022427"/>
    </source>
</evidence>
<gene>
    <name evidence="10" type="primary">CLDN2</name>
</gene>
<dbReference type="GeneTree" id="ENSGT00940000160785"/>
<dbReference type="PRINTS" id="PR01077">
    <property type="entry name" value="CLAUDIN"/>
</dbReference>
<reference evidence="10" key="3">
    <citation type="submission" date="2025-09" db="UniProtKB">
        <authorList>
            <consortium name="Ensembl"/>
        </authorList>
    </citation>
    <scope>IDENTIFICATION</scope>
    <source>
        <strain evidence="10">Glennie</strain>
    </source>
</reference>
<dbReference type="FunFam" id="1.20.140.150:FF:000001">
    <property type="entry name" value="Claudin"/>
    <property type="match status" value="1"/>
</dbReference>
<dbReference type="KEGG" id="oaa:103166235"/>
<dbReference type="PANTHER" id="PTHR12002">
    <property type="entry name" value="CLAUDIN"/>
    <property type="match status" value="1"/>
</dbReference>
<dbReference type="FunCoup" id="A0A6I8NSX1">
    <property type="interactions" value="300"/>
</dbReference>
<dbReference type="GO" id="GO:1903985">
    <property type="term" value="P:regulation of intestinal D-glucose absorption"/>
    <property type="evidence" value="ECO:0007669"/>
    <property type="project" value="Ensembl"/>
</dbReference>
<evidence type="ECO:0000256" key="3">
    <source>
        <dbReference type="ARBA" id="ARBA00022475"/>
    </source>
</evidence>
<dbReference type="PROSITE" id="PS01346">
    <property type="entry name" value="CLAUDIN"/>
    <property type="match status" value="1"/>
</dbReference>
<comment type="similarity">
    <text evidence="1 8">Belongs to the claudin family.</text>
</comment>
<feature type="transmembrane region" description="Helical" evidence="8">
    <location>
        <begin position="163"/>
        <end position="183"/>
    </location>
</feature>
<feature type="transmembrane region" description="Helical" evidence="8">
    <location>
        <begin position="116"/>
        <end position="138"/>
    </location>
</feature>
<keyword evidence="5 8" id="KW-0965">Cell junction</keyword>
<dbReference type="GeneID" id="103166235"/>
<protein>
    <recommendedName>
        <fullName evidence="8">Claudin</fullName>
    </recommendedName>
</protein>
<reference evidence="10 11" key="1">
    <citation type="journal article" date="2008" name="Nature">
        <title>Genome analysis of the platypus reveals unique signatures of evolution.</title>
        <authorList>
            <person name="Warren W.C."/>
            <person name="Hillier L.W."/>
            <person name="Marshall Graves J.A."/>
            <person name="Birney E."/>
            <person name="Ponting C.P."/>
            <person name="Grutzner F."/>
            <person name="Belov K."/>
            <person name="Miller W."/>
            <person name="Clarke L."/>
            <person name="Chinwalla A.T."/>
            <person name="Yang S.P."/>
            <person name="Heger A."/>
            <person name="Locke D.P."/>
            <person name="Miethke P."/>
            <person name="Waters P.D."/>
            <person name="Veyrunes F."/>
            <person name="Fulton L."/>
            <person name="Fulton B."/>
            <person name="Graves T."/>
            <person name="Wallis J."/>
            <person name="Puente X.S."/>
            <person name="Lopez-Otin C."/>
            <person name="Ordonez G.R."/>
            <person name="Eichler E.E."/>
            <person name="Chen L."/>
            <person name="Cheng Z."/>
            <person name="Deakin J.E."/>
            <person name="Alsop A."/>
            <person name="Thompson K."/>
            <person name="Kirby P."/>
            <person name="Papenfuss A.T."/>
            <person name="Wakefield M.J."/>
            <person name="Olender T."/>
            <person name="Lancet D."/>
            <person name="Huttley G.A."/>
            <person name="Smit A.F."/>
            <person name="Pask A."/>
            <person name="Temple-Smith P."/>
            <person name="Batzer M.A."/>
            <person name="Walker J.A."/>
            <person name="Konkel M.K."/>
            <person name="Harris R.S."/>
            <person name="Whittington C.M."/>
            <person name="Wong E.S."/>
            <person name="Gemmell N.J."/>
            <person name="Buschiazzo E."/>
            <person name="Vargas Jentzsch I.M."/>
            <person name="Merkel A."/>
            <person name="Schmitz J."/>
            <person name="Zemann A."/>
            <person name="Churakov G."/>
            <person name="Kriegs J.O."/>
            <person name="Brosius J."/>
            <person name="Murchison E.P."/>
            <person name="Sachidanandam R."/>
            <person name="Smith C."/>
            <person name="Hannon G.J."/>
            <person name="Tsend-Ayush E."/>
            <person name="McMillan D."/>
            <person name="Attenborough R."/>
            <person name="Rens W."/>
            <person name="Ferguson-Smith M."/>
            <person name="Lefevre C.M."/>
            <person name="Sharp J.A."/>
            <person name="Nicholas K.R."/>
            <person name="Ray D.A."/>
            <person name="Kube M."/>
            <person name="Reinhardt R."/>
            <person name="Pringle T.H."/>
            <person name="Taylor J."/>
            <person name="Jones R.C."/>
            <person name="Nixon B."/>
            <person name="Dacheux J.L."/>
            <person name="Niwa H."/>
            <person name="Sekita Y."/>
            <person name="Huang X."/>
            <person name="Stark A."/>
            <person name="Kheradpour P."/>
            <person name="Kellis M."/>
            <person name="Flicek P."/>
            <person name="Chen Y."/>
            <person name="Webber C."/>
            <person name="Hardison R."/>
            <person name="Nelson J."/>
            <person name="Hallsworth-Pepin K."/>
            <person name="Delehaunty K."/>
            <person name="Markovic C."/>
            <person name="Minx P."/>
            <person name="Feng Y."/>
            <person name="Kremitzki C."/>
            <person name="Mitreva M."/>
            <person name="Glasscock J."/>
            <person name="Wylie T."/>
            <person name="Wohldmann P."/>
            <person name="Thiru P."/>
            <person name="Nhan M.N."/>
            <person name="Pohl C.S."/>
            <person name="Smith S.M."/>
            <person name="Hou S."/>
            <person name="Nefedov M."/>
            <person name="de Jong P.J."/>
            <person name="Renfree M.B."/>
            <person name="Mardis E.R."/>
            <person name="Wilson R.K."/>
        </authorList>
    </citation>
    <scope>NUCLEOTIDE SEQUENCE [LARGE SCALE GENOMIC DNA]</scope>
    <source>
        <strain evidence="10 11">Glennie</strain>
    </source>
</reference>
<keyword evidence="2 8" id="KW-0796">Tight junction</keyword>
<dbReference type="GO" id="GO:0005923">
    <property type="term" value="C:bicellular tight junction"/>
    <property type="evidence" value="ECO:0000318"/>
    <property type="project" value="GO_Central"/>
</dbReference>
<accession>A0A6I8NSX1</accession>
<dbReference type="GO" id="GO:0042802">
    <property type="term" value="F:identical protein binding"/>
    <property type="evidence" value="ECO:0007669"/>
    <property type="project" value="Ensembl"/>
</dbReference>
<evidence type="ECO:0000256" key="6">
    <source>
        <dbReference type="ARBA" id="ARBA00022989"/>
    </source>
</evidence>
<evidence type="ECO:0000313" key="11">
    <source>
        <dbReference type="Proteomes" id="UP000002279"/>
    </source>
</evidence>
<proteinExistence type="inferred from homology"/>
<dbReference type="GO" id="GO:1904729">
    <property type="term" value="P:regulation of intestinal lipid absorption"/>
    <property type="evidence" value="ECO:0007669"/>
    <property type="project" value="Ensembl"/>
</dbReference>
<dbReference type="AlphaFoldDB" id="A0A6I8NSX1"/>
<comment type="caution">
    <text evidence="8">Lacks conserved residue(s) required for the propagation of feature annotation.</text>
</comment>